<dbReference type="InterPro" id="IPR053074">
    <property type="entry name" value="NPC_Nucleoporin"/>
</dbReference>
<dbReference type="Proteomes" id="UP000232875">
    <property type="component" value="Unassembled WGS sequence"/>
</dbReference>
<feature type="region of interest" description="Disordered" evidence="1">
    <location>
        <begin position="646"/>
        <end position="670"/>
    </location>
</feature>
<protein>
    <recommendedName>
        <fullName evidence="2">RanBD1 domain-containing protein</fullName>
    </recommendedName>
</protein>
<gene>
    <name evidence="3" type="ORF">MVES_003319</name>
</gene>
<evidence type="ECO:0000313" key="3">
    <source>
        <dbReference type="EMBL" id="PKI82812.1"/>
    </source>
</evidence>
<dbReference type="STRING" id="2020962.A0A2N1J8M1"/>
<feature type="compositionally biased region" description="Low complexity" evidence="1">
    <location>
        <begin position="441"/>
        <end position="469"/>
    </location>
</feature>
<feature type="compositionally biased region" description="Polar residues" evidence="1">
    <location>
        <begin position="233"/>
        <end position="245"/>
    </location>
</feature>
<evidence type="ECO:0000259" key="2">
    <source>
        <dbReference type="PROSITE" id="PS50196"/>
    </source>
</evidence>
<dbReference type="EMBL" id="KZ454993">
    <property type="protein sequence ID" value="PKI82812.1"/>
    <property type="molecule type" value="Genomic_DNA"/>
</dbReference>
<dbReference type="InterPro" id="IPR000156">
    <property type="entry name" value="Ran_bind_dom"/>
</dbReference>
<dbReference type="PANTHER" id="PTHR38697">
    <property type="entry name" value="NUCLEAR PORE COMPLEX PROTEIN SIMILAR TO S. CEREVISIAE NUP2 (EUROFUNG)"/>
    <property type="match status" value="1"/>
</dbReference>
<reference evidence="3 4" key="1">
    <citation type="submission" date="2017-10" db="EMBL/GenBank/DDBJ databases">
        <title>A novel species of cold-tolerant Malassezia isolated from bats.</title>
        <authorList>
            <person name="Lorch J.M."/>
            <person name="Palmer J.M."/>
            <person name="Vanderwolf K.J."/>
            <person name="Schmidt K.Z."/>
            <person name="Verant M.L."/>
            <person name="Weller T.J."/>
            <person name="Blehert D.S."/>
        </authorList>
    </citation>
    <scope>NUCLEOTIDE SEQUENCE [LARGE SCALE GENOMIC DNA]</scope>
    <source>
        <strain evidence="3 4">NWHC:44797-103</strain>
    </source>
</reference>
<feature type="compositionally biased region" description="Basic and acidic residues" evidence="1">
    <location>
        <begin position="409"/>
        <end position="418"/>
    </location>
</feature>
<feature type="compositionally biased region" description="Polar residues" evidence="1">
    <location>
        <begin position="56"/>
        <end position="92"/>
    </location>
</feature>
<sequence>MDAGPEGGSGPMRRSASVIGGLMNWISPFHGRRSTSRQSDAEEGLGGDASFEDASAGNSFESDTLFNTRSGIPRTVSSFQLPSTQNTQSVSAKQERPSASRWESPVAVQFQDTSFGSIPSPLARRQTPSQLAHASLELYPGALDTPSRHAPAMGSVSPFATATPTGRRHRPIYFGPGTSAQGSARNAYSPLRSSGLSSSRSMGALSSFAAPAAEERPKRRKMETAVVDRSPMQYASKTTAPSVSSPRKRAAEQSPEPFEPSPARQTRAATKLLSVLETTAPLPKPQPVVPEVVNPYETSFTKRANLPTSTPRSTRAKALEAARKRAAEKRPTRDEMNDAPPKVSLLDMVERTAPTSERRSSRIAQRADEEEQQPEPVPVSPAKSPAPLAWQLNKPKRPSPLAVAPVQDAKAKAQETEAPHAPQAKHTDKAPNQGALPLPPTHTATPIAPAQPENPIIAPAASPISQAQPPSVPDHVQNVPSWAVIQPPWKRSAAYTSDAMRTAGHVPYDKLPSFTFSVSPPLPENVDAIEEPTKEPAQTLPQKSTAFAFSLPKQSAAMEPASTTAPMMQSTHGAAKAMPSAQPSFGLQSAAQNFGFSFSTPPKPTASPVFSFSAAGTAPSAGFSFGSQQPKAAEAQAPIETMAANHDAPDAEGSSSLAGTGEGEEGEETLHEARTKIWKLDGGSWQDLGVTIFRIKKNKDTGKSRVLARNAVNGNVVLNFLLYSGLKVTVDKTVLSFVGLMDAKPSSLRCKVKTAHGAVSLKDALMNHTNA</sequence>
<dbReference type="SUPFAM" id="SSF50729">
    <property type="entry name" value="PH domain-like"/>
    <property type="match status" value="1"/>
</dbReference>
<dbReference type="AlphaFoldDB" id="A0A2N1J8M1"/>
<dbReference type="Gene3D" id="2.30.29.30">
    <property type="entry name" value="Pleckstrin-homology domain (PH domain)/Phosphotyrosine-binding domain (PTB)"/>
    <property type="match status" value="1"/>
</dbReference>
<dbReference type="OrthoDB" id="185618at2759"/>
<feature type="compositionally biased region" description="Low complexity" evidence="1">
    <location>
        <begin position="189"/>
        <end position="212"/>
    </location>
</feature>
<dbReference type="CDD" id="cd13170">
    <property type="entry name" value="RanBD_NUP50"/>
    <property type="match status" value="1"/>
</dbReference>
<dbReference type="PANTHER" id="PTHR38697:SF1">
    <property type="entry name" value="NUCLEAR PORE COMPLEX PROTEIN SIMILAR TO S. CEREVISIAE NUP2 (EUROFUNG)"/>
    <property type="match status" value="1"/>
</dbReference>
<feature type="compositionally biased region" description="Basic and acidic residues" evidence="1">
    <location>
        <begin position="317"/>
        <end position="336"/>
    </location>
</feature>
<proteinExistence type="predicted"/>
<dbReference type="SMART" id="SM00160">
    <property type="entry name" value="RanBD"/>
    <property type="match status" value="1"/>
</dbReference>
<feature type="region of interest" description="Disordered" evidence="1">
    <location>
        <begin position="142"/>
        <end position="474"/>
    </location>
</feature>
<feature type="domain" description="RanBD1" evidence="2">
    <location>
        <begin position="663"/>
        <end position="728"/>
    </location>
</feature>
<evidence type="ECO:0000256" key="1">
    <source>
        <dbReference type="SAM" id="MobiDB-lite"/>
    </source>
</evidence>
<organism evidence="3 4">
    <name type="scientific">Malassezia vespertilionis</name>
    <dbReference type="NCBI Taxonomy" id="2020962"/>
    <lineage>
        <taxon>Eukaryota</taxon>
        <taxon>Fungi</taxon>
        <taxon>Dikarya</taxon>
        <taxon>Basidiomycota</taxon>
        <taxon>Ustilaginomycotina</taxon>
        <taxon>Malasseziomycetes</taxon>
        <taxon>Malasseziales</taxon>
        <taxon>Malasseziaceae</taxon>
        <taxon>Malassezia</taxon>
    </lineage>
</organism>
<feature type="region of interest" description="Disordered" evidence="1">
    <location>
        <begin position="27"/>
        <end position="105"/>
    </location>
</feature>
<evidence type="ECO:0000313" key="4">
    <source>
        <dbReference type="Proteomes" id="UP000232875"/>
    </source>
</evidence>
<feature type="compositionally biased region" description="Polar residues" evidence="1">
    <location>
        <begin position="296"/>
        <end position="313"/>
    </location>
</feature>
<dbReference type="PROSITE" id="PS50196">
    <property type="entry name" value="RANBD1"/>
    <property type="match status" value="1"/>
</dbReference>
<dbReference type="Pfam" id="PF00638">
    <property type="entry name" value="Ran_BP1"/>
    <property type="match status" value="1"/>
</dbReference>
<keyword evidence="4" id="KW-1185">Reference proteome</keyword>
<name>A0A2N1J8M1_9BASI</name>
<accession>A0A2N1J8M1</accession>
<dbReference type="InterPro" id="IPR011993">
    <property type="entry name" value="PH-like_dom_sf"/>
</dbReference>